<evidence type="ECO:0000256" key="3">
    <source>
        <dbReference type="PROSITE-ProRule" id="PRU00221"/>
    </source>
</evidence>
<feature type="repeat" description="WD" evidence="3">
    <location>
        <begin position="908"/>
        <end position="939"/>
    </location>
</feature>
<dbReference type="InterPro" id="IPR011047">
    <property type="entry name" value="Quinoprotein_ADH-like_sf"/>
</dbReference>
<dbReference type="InterPro" id="IPR027417">
    <property type="entry name" value="P-loop_NTPase"/>
</dbReference>
<dbReference type="PROSITE" id="PS00678">
    <property type="entry name" value="WD_REPEATS_1"/>
    <property type="match status" value="3"/>
</dbReference>
<feature type="repeat" description="WD" evidence="3">
    <location>
        <begin position="949"/>
        <end position="990"/>
    </location>
</feature>
<feature type="repeat" description="WD" evidence="3">
    <location>
        <begin position="1178"/>
        <end position="1212"/>
    </location>
</feature>
<dbReference type="PROSITE" id="PS50082">
    <property type="entry name" value="WD_REPEATS_2"/>
    <property type="match status" value="10"/>
</dbReference>
<name>A0A479ZYW7_9CYAN</name>
<dbReference type="PROSITE" id="PS50294">
    <property type="entry name" value="WD_REPEATS_REGION"/>
    <property type="match status" value="8"/>
</dbReference>
<dbReference type="InterPro" id="IPR036322">
    <property type="entry name" value="WD40_repeat_dom_sf"/>
</dbReference>
<keyword evidence="7" id="KW-1185">Reference proteome</keyword>
<dbReference type="InterPro" id="IPR020472">
    <property type="entry name" value="WD40_PAC1"/>
</dbReference>
<dbReference type="InterPro" id="IPR015943">
    <property type="entry name" value="WD40/YVTN_repeat-like_dom_sf"/>
</dbReference>
<comment type="caution">
    <text evidence="6">The sequence shown here is derived from an EMBL/GenBank/DDBJ whole genome shotgun (WGS) entry which is preliminary data.</text>
</comment>
<feature type="domain" description="Novel STAND NTPase 1" evidence="5">
    <location>
        <begin position="366"/>
        <end position="762"/>
    </location>
</feature>
<evidence type="ECO:0000259" key="5">
    <source>
        <dbReference type="Pfam" id="PF20703"/>
    </source>
</evidence>
<proteinExistence type="predicted"/>
<dbReference type="InterPro" id="IPR049052">
    <property type="entry name" value="nSTAND1"/>
</dbReference>
<dbReference type="EMBL" id="BJCE01000049">
    <property type="protein sequence ID" value="GCL36776.1"/>
    <property type="molecule type" value="Genomic_DNA"/>
</dbReference>
<organism evidence="6 7">
    <name type="scientific">Sphaerospermopsis reniformis</name>
    <dbReference type="NCBI Taxonomy" id="531300"/>
    <lineage>
        <taxon>Bacteria</taxon>
        <taxon>Bacillati</taxon>
        <taxon>Cyanobacteriota</taxon>
        <taxon>Cyanophyceae</taxon>
        <taxon>Nostocales</taxon>
        <taxon>Aphanizomenonaceae</taxon>
        <taxon>Sphaerospermopsis</taxon>
    </lineage>
</organism>
<feature type="domain" description="CHAT" evidence="4">
    <location>
        <begin position="123"/>
        <end position="341"/>
    </location>
</feature>
<dbReference type="SUPFAM" id="SSF50998">
    <property type="entry name" value="Quinoprotein alcohol dehydrogenase-like"/>
    <property type="match status" value="1"/>
</dbReference>
<dbReference type="CDD" id="cd00200">
    <property type="entry name" value="WD40"/>
    <property type="match status" value="2"/>
</dbReference>
<feature type="repeat" description="WD" evidence="3">
    <location>
        <begin position="1037"/>
        <end position="1078"/>
    </location>
</feature>
<feature type="repeat" description="WD" evidence="3">
    <location>
        <begin position="1387"/>
        <end position="1428"/>
    </location>
</feature>
<sequence>MNKLVILKLDGNFHDGFRVRLEIGEDDALPDIELSDNTLTLPPLPTLPHIYQDWSNSYRSLDGYRIKPKKDQITNVKYQSLKTECHTHTNILKQQFITWLQAESFRQIKELCLTQLNATDEVRIIIRTHETQLRKLPWHLWDLFNYYPHAEVAFSSLSSQRFKKSTRSHIRILIILGNSEGINVAEDEKLLQQYCQAAEIIVLVEPSPSELNKYLWDDTGWDLIFFSGHSRTESTKGRIFLNRTDSLTMDKLRYALQTAVSKGLQLAFFNSCDGLGIATELESLHIPQIIVMREPVPDKVAHQFLKDFIQQFTSRKSFYQSVNIARKKLQGLETEYPCASWLPVIVQNLLATPPTWQSMGAVVSCPYRGLAAFQEQDTVYFYGRETVTQQLVTAVKTKHLVAVVGASGSGKSSVVFAGLIPQLKRDKSQHWQIVSFRPGNNPLESLAIALHRELGTKKDISPNSRLQELEIEVQLKQSHSTLSNFLESLISISPKSYIILIADQFEELYTLCQDTGERKIFLDNLLNAVNSIPGFTLVLTLRADFFGEVLSYRPLSNALQDAQVNLGPMNALELESAISQPALSLNVQLEPGLTQRLIDVVLNSPSHLPLLEFTLTQLWQRQQQGWLTHQAYTEIGTIETALANHAESIYAQLSATDKQKVQQIFIQLVQLGEYNTDIRRLATRGEVGAENWNLVTQLANARLVVTDINKLTKIETVEIIHEALIRNWRRLKQWMQTDGDFRRWQEQLRTIMRQWENHQQDTGGLLRGKSLIDAQEWLRQRENQISANEQNFIIQSLELQKKESQAQNAAKNRIIIALSGGLLGVLLLAGVALWQRQKSQINELKALNLSAQVLLKSGNEVEAFIPTLKVIKNLQQLNFLNFLNSQTQLSLSAATLENINQIREYNRLQGHKGEISTVKFSPDGQLLASGSEDNTIKIWRRDGKLQQTLSGHKDRVFSVIFSPDHQFLIAASFDNTISFWRYDYSTKLFTNQPNFRLIEQDKLLAISLSPDSKILATANSKGKIKLWTLNGQLMKTIIAHQQKIWGINFSPDGKTIATASADKTVKLWHLEGQELKNLPVKILSGHTDEVFTVKFSPDGNTLASASKDKTVKLWDVNGKLLHTFTGHNNEVLDVNFSPDSKTIVSASADDTVKVWMIPNDLKLKKDLKSHPQFPIYTFLGHGGKASEASFTPDGKTIVSASADGTIKLWHLQGILPSFSGNSVSFSPDKNTIAVSNKQGIISLRQRDGSLLKSFYAHEGEIIKVLFHPTGKNIITMGVDNQIKVWNLDGKLINSWQGHSQDNSILKSIFKPIQDISLSPDGNKIATISRVDKQVKIWDLQGNLLTSWQINDKLPTNINFSRDGQILATAGDKTVKLWNLAGKLLQTLSGHEDNITSVIFSPNGKMIATASADKTVKLWDSKSGKLLHTLQHHQSVYSVDFSPDSKILVSASENKISFWNLQGELIYSLQGSKNDLLEVNFSADGKMINSVDISNHITLWDLDIHGLQKRSCEWLHEYLQENVSLVKDEGKLCENNH</sequence>
<dbReference type="RefSeq" id="WP_137667187.1">
    <property type="nucleotide sequence ID" value="NZ_BJCE01000049.1"/>
</dbReference>
<dbReference type="InterPro" id="IPR001680">
    <property type="entry name" value="WD40_rpt"/>
</dbReference>
<feature type="repeat" description="WD" evidence="3">
    <location>
        <begin position="1003"/>
        <end position="1030"/>
    </location>
</feature>
<dbReference type="SMART" id="SM00320">
    <property type="entry name" value="WD40"/>
    <property type="match status" value="13"/>
</dbReference>
<gene>
    <name evidence="6" type="ORF">SR1949_18820</name>
</gene>
<keyword evidence="2" id="KW-0677">Repeat</keyword>
<evidence type="ECO:0000313" key="6">
    <source>
        <dbReference type="EMBL" id="GCL36776.1"/>
    </source>
</evidence>
<reference evidence="7" key="1">
    <citation type="submission" date="2019-02" db="EMBL/GenBank/DDBJ databases">
        <title>Draft genome sequence of Sphaerospermopsis reniformis NIES-1949.</title>
        <authorList>
            <person name="Yamaguchi H."/>
            <person name="Suzuki S."/>
            <person name="Kawachi M."/>
        </authorList>
    </citation>
    <scope>NUCLEOTIDE SEQUENCE [LARGE SCALE GENOMIC DNA]</scope>
    <source>
        <strain evidence="7">NIES-1949</strain>
    </source>
</reference>
<dbReference type="Pfam" id="PF00400">
    <property type="entry name" value="WD40"/>
    <property type="match status" value="11"/>
</dbReference>
<dbReference type="Pfam" id="PF20703">
    <property type="entry name" value="nSTAND1"/>
    <property type="match status" value="1"/>
</dbReference>
<feature type="repeat" description="WD" evidence="3">
    <location>
        <begin position="1083"/>
        <end position="1117"/>
    </location>
</feature>
<protein>
    <submittedName>
        <fullName evidence="6">WD-repeat protein</fullName>
    </submittedName>
</protein>
<feature type="repeat" description="WD" evidence="3">
    <location>
        <begin position="1254"/>
        <end position="1288"/>
    </location>
</feature>
<dbReference type="Gene3D" id="3.40.50.300">
    <property type="entry name" value="P-loop containing nucleotide triphosphate hydrolases"/>
    <property type="match status" value="1"/>
</dbReference>
<evidence type="ECO:0000256" key="2">
    <source>
        <dbReference type="ARBA" id="ARBA00022737"/>
    </source>
</evidence>
<dbReference type="InterPro" id="IPR019775">
    <property type="entry name" value="WD40_repeat_CS"/>
</dbReference>
<evidence type="ECO:0000259" key="4">
    <source>
        <dbReference type="Pfam" id="PF12770"/>
    </source>
</evidence>
<dbReference type="Gene3D" id="2.130.10.10">
    <property type="entry name" value="YVTN repeat-like/Quinoprotein amine dehydrogenase"/>
    <property type="match status" value="5"/>
</dbReference>
<feature type="repeat" description="WD" evidence="3">
    <location>
        <begin position="1428"/>
        <end position="1461"/>
    </location>
</feature>
<keyword evidence="1 3" id="KW-0853">WD repeat</keyword>
<dbReference type="Pfam" id="PF12770">
    <property type="entry name" value="CHAT"/>
    <property type="match status" value="1"/>
</dbReference>
<dbReference type="PANTHER" id="PTHR19848">
    <property type="entry name" value="WD40 REPEAT PROTEIN"/>
    <property type="match status" value="1"/>
</dbReference>
<evidence type="ECO:0000313" key="7">
    <source>
        <dbReference type="Proteomes" id="UP000300142"/>
    </source>
</evidence>
<dbReference type="PRINTS" id="PR00320">
    <property type="entry name" value="GPROTEINBRPT"/>
</dbReference>
<dbReference type="SUPFAM" id="SSF50978">
    <property type="entry name" value="WD40 repeat-like"/>
    <property type="match status" value="1"/>
</dbReference>
<accession>A0A479ZYW7</accession>
<dbReference type="PANTHER" id="PTHR19848:SF8">
    <property type="entry name" value="F-BOX AND WD REPEAT DOMAIN CONTAINING 7"/>
    <property type="match status" value="1"/>
</dbReference>
<dbReference type="Proteomes" id="UP000300142">
    <property type="component" value="Unassembled WGS sequence"/>
</dbReference>
<feature type="repeat" description="WD" evidence="3">
    <location>
        <begin position="1124"/>
        <end position="1155"/>
    </location>
</feature>
<evidence type="ECO:0000256" key="1">
    <source>
        <dbReference type="ARBA" id="ARBA00022574"/>
    </source>
</evidence>
<dbReference type="SUPFAM" id="SSF52540">
    <property type="entry name" value="P-loop containing nucleoside triphosphate hydrolases"/>
    <property type="match status" value="1"/>
</dbReference>
<dbReference type="InterPro" id="IPR024983">
    <property type="entry name" value="CHAT_dom"/>
</dbReference>